<keyword evidence="3" id="KW-1185">Reference proteome</keyword>
<dbReference type="InterPro" id="IPR021344">
    <property type="entry name" value="DUF2970"/>
</dbReference>
<comment type="caution">
    <text evidence="2">The sequence shown here is derived from an EMBL/GenBank/DDBJ whole genome shotgun (WGS) entry which is preliminary data.</text>
</comment>
<keyword evidence="1" id="KW-0472">Membrane</keyword>
<accession>A4BHI4</accession>
<reference evidence="2 3" key="1">
    <citation type="submission" date="2006-02" db="EMBL/GenBank/DDBJ databases">
        <authorList>
            <person name="Pinhassi J."/>
            <person name="Pedros-Alio C."/>
            <person name="Ferriera S."/>
            <person name="Johnson J."/>
            <person name="Kravitz S."/>
            <person name="Halpern A."/>
            <person name="Remington K."/>
            <person name="Beeson K."/>
            <person name="Tran B."/>
            <person name="Rogers Y.-H."/>
            <person name="Friedman R."/>
            <person name="Venter J.C."/>
        </authorList>
    </citation>
    <scope>NUCLEOTIDE SEQUENCE [LARGE SCALE GENOMIC DNA]</scope>
    <source>
        <strain evidence="2 3">MED297</strain>
    </source>
</reference>
<dbReference type="RefSeq" id="WP_008043620.1">
    <property type="nucleotide sequence ID" value="NZ_CH724150.1"/>
</dbReference>
<name>A4BHI4_9GAMM</name>
<dbReference type="EMBL" id="AAOE01000021">
    <property type="protein sequence ID" value="EAR08382.1"/>
    <property type="molecule type" value="Genomic_DNA"/>
</dbReference>
<keyword evidence="1" id="KW-0812">Transmembrane</keyword>
<gene>
    <name evidence="2" type="ORF">MED297_16619</name>
</gene>
<proteinExistence type="predicted"/>
<organism evidence="2 3">
    <name type="scientific">Reinekea blandensis MED297</name>
    <dbReference type="NCBI Taxonomy" id="314283"/>
    <lineage>
        <taxon>Bacteria</taxon>
        <taxon>Pseudomonadati</taxon>
        <taxon>Pseudomonadota</taxon>
        <taxon>Gammaproteobacteria</taxon>
        <taxon>Oceanospirillales</taxon>
        <taxon>Saccharospirillaceae</taxon>
        <taxon>Reinekea</taxon>
    </lineage>
</organism>
<dbReference type="Proteomes" id="UP000005953">
    <property type="component" value="Unassembled WGS sequence"/>
</dbReference>
<protein>
    <recommendedName>
        <fullName evidence="4">DUF2970 domain-containing protein</fullName>
    </recommendedName>
</protein>
<dbReference type="HOGENOM" id="CLU_180692_2_0_6"/>
<evidence type="ECO:0008006" key="4">
    <source>
        <dbReference type="Google" id="ProtNLM"/>
    </source>
</evidence>
<evidence type="ECO:0000313" key="3">
    <source>
        <dbReference type="Proteomes" id="UP000005953"/>
    </source>
</evidence>
<dbReference type="Pfam" id="PF11174">
    <property type="entry name" value="DUF2970"/>
    <property type="match status" value="1"/>
</dbReference>
<dbReference type="OrthoDB" id="5625885at2"/>
<evidence type="ECO:0000256" key="1">
    <source>
        <dbReference type="SAM" id="Phobius"/>
    </source>
</evidence>
<dbReference type="STRING" id="314283.MED297_16619"/>
<dbReference type="AlphaFoldDB" id="A4BHI4"/>
<evidence type="ECO:0000313" key="2">
    <source>
        <dbReference type="EMBL" id="EAR08382.1"/>
    </source>
</evidence>
<sequence>MSETKKPSFWQVTKSVLAGAIGVQSDKNRQADFQTHSIWPFVFGGVLFTVLFVVALIVLVRSVS</sequence>
<keyword evidence="1" id="KW-1133">Transmembrane helix</keyword>
<feature type="transmembrane region" description="Helical" evidence="1">
    <location>
        <begin position="38"/>
        <end position="60"/>
    </location>
</feature>